<gene>
    <name evidence="2" type="ORF">KH142_07055</name>
</gene>
<proteinExistence type="predicted"/>
<protein>
    <submittedName>
        <fullName evidence="2">Ltp family lipoprotein</fullName>
    </submittedName>
</protein>
<keyword evidence="2" id="KW-0449">Lipoprotein</keyword>
<reference evidence="2" key="1">
    <citation type="submission" date="2021-02" db="EMBL/GenBank/DDBJ databases">
        <title>Infant gut strain persistence is associated with maternal origin, phylogeny, and functional potential including surface adhesion and iron acquisition.</title>
        <authorList>
            <person name="Lou Y.C."/>
        </authorList>
    </citation>
    <scope>NUCLEOTIDE SEQUENCE</scope>
    <source>
        <strain evidence="2">L2_039_000G1_dasL2_039_000G1_concoct_11</strain>
    </source>
</reference>
<dbReference type="InterPro" id="IPR036388">
    <property type="entry name" value="WH-like_DNA-bd_sf"/>
</dbReference>
<feature type="domain" description="Putative host cell surface-exposed lipoprotein Ltp-like HTH region" evidence="1">
    <location>
        <begin position="116"/>
        <end position="143"/>
    </location>
</feature>
<feature type="non-terminal residue" evidence="2">
    <location>
        <position position="145"/>
    </location>
</feature>
<dbReference type="AlphaFoldDB" id="A0A943UUN0"/>
<dbReference type="InterPro" id="IPR011434">
    <property type="entry name" value="Ltp-like_HTH"/>
</dbReference>
<dbReference type="Proteomes" id="UP000727506">
    <property type="component" value="Unassembled WGS sequence"/>
</dbReference>
<evidence type="ECO:0000313" key="3">
    <source>
        <dbReference type="Proteomes" id="UP000727506"/>
    </source>
</evidence>
<comment type="caution">
    <text evidence="2">The sequence shown here is derived from an EMBL/GenBank/DDBJ whole genome shotgun (WGS) entry which is preliminary data.</text>
</comment>
<evidence type="ECO:0000259" key="1">
    <source>
        <dbReference type="Pfam" id="PF07553"/>
    </source>
</evidence>
<dbReference type="EMBL" id="JAGZSV010000137">
    <property type="protein sequence ID" value="MBS6941216.1"/>
    <property type="molecule type" value="Genomic_DNA"/>
</dbReference>
<evidence type="ECO:0000313" key="2">
    <source>
        <dbReference type="EMBL" id="MBS6941216.1"/>
    </source>
</evidence>
<sequence length="145" mass="16110">MGHDWKEATCTQPKTCDRCKATEGKPLGHEVAEWTTDKEPSCTETGSKHGICIRCKETIESGIPKTEHIEGEWATVKEPVVNRDGSVTPGEKNLTCATCGEVLSREPIKLELSTSQKNAMRTAQRYLDTMGFSYSGLIDQIEYEK</sequence>
<dbReference type="Gene3D" id="1.10.10.10">
    <property type="entry name" value="Winged helix-like DNA-binding domain superfamily/Winged helix DNA-binding domain"/>
    <property type="match status" value="1"/>
</dbReference>
<organism evidence="2 3">
    <name type="scientific">Slackia piriformis</name>
    <dbReference type="NCBI Taxonomy" id="626934"/>
    <lineage>
        <taxon>Bacteria</taxon>
        <taxon>Bacillati</taxon>
        <taxon>Actinomycetota</taxon>
        <taxon>Coriobacteriia</taxon>
        <taxon>Eggerthellales</taxon>
        <taxon>Eggerthellaceae</taxon>
        <taxon>Slackia</taxon>
    </lineage>
</organism>
<accession>A0A943UUN0</accession>
<name>A0A943UUN0_9ACTN</name>
<dbReference type="Pfam" id="PF07553">
    <property type="entry name" value="Lipoprotein_Ltp"/>
    <property type="match status" value="1"/>
</dbReference>